<dbReference type="InterPro" id="IPR036866">
    <property type="entry name" value="RibonucZ/Hydroxyglut_hydro"/>
</dbReference>
<evidence type="ECO:0000313" key="3">
    <source>
        <dbReference type="Proteomes" id="UP000242664"/>
    </source>
</evidence>
<proteinExistence type="predicted"/>
<dbReference type="SUPFAM" id="SSF56281">
    <property type="entry name" value="Metallo-hydrolase/oxidoreductase"/>
    <property type="match status" value="1"/>
</dbReference>
<dbReference type="Pfam" id="PF12706">
    <property type="entry name" value="Lactamase_B_2"/>
    <property type="match status" value="1"/>
</dbReference>
<dbReference type="PANTHER" id="PTHR15032">
    <property type="entry name" value="N-ACYL-PHOSPHATIDYLETHANOLAMINE-HYDROLYZING PHOSPHOLIPASE D"/>
    <property type="match status" value="1"/>
</dbReference>
<feature type="domain" description="Metallo-beta-lactamase" evidence="1">
    <location>
        <begin position="152"/>
        <end position="352"/>
    </location>
</feature>
<dbReference type="PANTHER" id="PTHR15032:SF4">
    <property type="entry name" value="N-ACYL-PHOSPHATIDYLETHANOLAMINE-HYDROLYZING PHOSPHOLIPASE D"/>
    <property type="match status" value="1"/>
</dbReference>
<reference evidence="3" key="1">
    <citation type="submission" date="2006-10" db="EMBL/GenBank/DDBJ databases">
        <authorList>
            <person name="Heidelberg J."/>
            <person name="Sebastian Y."/>
        </authorList>
    </citation>
    <scope>NUCLEOTIDE SEQUENCE [LARGE SCALE GENOMIC DNA]</scope>
    <source>
        <strain evidence="3">EX25</strain>
    </source>
</reference>
<protein>
    <recommendedName>
        <fullName evidence="1">Metallo-beta-lactamase domain-containing protein</fullName>
    </recommendedName>
</protein>
<evidence type="ECO:0000259" key="1">
    <source>
        <dbReference type="Pfam" id="PF12706"/>
    </source>
</evidence>
<gene>
    <name evidence="2" type="ORF">VEx25_A1543</name>
</gene>
<sequence>MKLNLHLTPHFGHEIDIHARFNKPTVERSQARQNYDMSETILKRTYLTSEQKTQKPSSLIPPQTYHAQLAHRVHHSPQFENGRVKNEMPNVPSPQSFWQVCWSYLGGRTPLSPNEHLPHSPIQPTQFAQRSESMRLTWLGHSTMLVEVDGIRILTDPVFDYASPFIAKAWFERNIPNTHARDCLPIPEIIVISHDHYDHLEASTIRFYADKSVMFYVPLGVGKHLIKWGVCADNIVEFDWWDSVHYAGIELICTPANHNSGRTYFDKNSTLWASWVIKGKEETLYFSGDSAYDSHFSEIAQRCGPIDIACLEVAADVKDQGYPVENWGHMQAHHTVQAFRDLNAKKLLPVHWATYELFTHRWDEPILDLLTHCQKEHITLLTPMPGESFYVHQEHINKQWWREKEICEPDIILT</sequence>
<accession>A0ABM9X0H9</accession>
<name>A0ABM9X0H9_VIBAE</name>
<dbReference type="EMBL" id="DS267808">
    <property type="protein sequence ID" value="EDN58978.1"/>
    <property type="molecule type" value="Genomic_DNA"/>
</dbReference>
<dbReference type="Gene3D" id="3.60.15.10">
    <property type="entry name" value="Ribonuclease Z/Hydroxyacylglutathione hydrolase-like"/>
    <property type="match status" value="1"/>
</dbReference>
<dbReference type="InterPro" id="IPR001279">
    <property type="entry name" value="Metallo-B-lactamas"/>
</dbReference>
<dbReference type="Proteomes" id="UP000242664">
    <property type="component" value="Unassembled WGS sequence"/>
</dbReference>
<organism evidence="2 3">
    <name type="scientific">Vibrio antiquarius (strain Ex25)</name>
    <dbReference type="NCBI Taxonomy" id="150340"/>
    <lineage>
        <taxon>Bacteria</taxon>
        <taxon>Pseudomonadati</taxon>
        <taxon>Pseudomonadota</taxon>
        <taxon>Gammaproteobacteria</taxon>
        <taxon>Vibrionales</taxon>
        <taxon>Vibrionaceae</taxon>
        <taxon>Vibrio</taxon>
        <taxon>Vibrio diabolicus subgroup</taxon>
    </lineage>
</organism>
<evidence type="ECO:0000313" key="2">
    <source>
        <dbReference type="EMBL" id="EDN58978.1"/>
    </source>
</evidence>
<keyword evidence="3" id="KW-1185">Reference proteome</keyword>